<comment type="caution">
    <text evidence="3">The sequence shown here is derived from an EMBL/GenBank/DDBJ whole genome shotgun (WGS) entry which is preliminary data.</text>
</comment>
<reference evidence="3" key="1">
    <citation type="journal article" date="2021" name="Nat. Commun.">
        <title>Genetic determinants of endophytism in the Arabidopsis root mycobiome.</title>
        <authorList>
            <person name="Mesny F."/>
            <person name="Miyauchi S."/>
            <person name="Thiergart T."/>
            <person name="Pickel B."/>
            <person name="Atanasova L."/>
            <person name="Karlsson M."/>
            <person name="Huettel B."/>
            <person name="Barry K.W."/>
            <person name="Haridas S."/>
            <person name="Chen C."/>
            <person name="Bauer D."/>
            <person name="Andreopoulos W."/>
            <person name="Pangilinan J."/>
            <person name="LaButti K."/>
            <person name="Riley R."/>
            <person name="Lipzen A."/>
            <person name="Clum A."/>
            <person name="Drula E."/>
            <person name="Henrissat B."/>
            <person name="Kohler A."/>
            <person name="Grigoriev I.V."/>
            <person name="Martin F.M."/>
            <person name="Hacquard S."/>
        </authorList>
    </citation>
    <scope>NUCLEOTIDE SEQUENCE</scope>
    <source>
        <strain evidence="3">MPI-CAGE-AT-0016</strain>
    </source>
</reference>
<keyword evidence="2" id="KW-1133">Transmembrane helix</keyword>
<feature type="region of interest" description="Disordered" evidence="1">
    <location>
        <begin position="60"/>
        <end position="106"/>
    </location>
</feature>
<gene>
    <name evidence="3" type="ORF">B0T11DRAFT_331571</name>
</gene>
<feature type="compositionally biased region" description="Basic residues" evidence="1">
    <location>
        <begin position="94"/>
        <end position="106"/>
    </location>
</feature>
<feature type="compositionally biased region" description="Basic and acidic residues" evidence="1">
    <location>
        <begin position="66"/>
        <end position="86"/>
    </location>
</feature>
<organism evidence="3 4">
    <name type="scientific">Plectosphaerella cucumerina</name>
    <dbReference type="NCBI Taxonomy" id="40658"/>
    <lineage>
        <taxon>Eukaryota</taxon>
        <taxon>Fungi</taxon>
        <taxon>Dikarya</taxon>
        <taxon>Ascomycota</taxon>
        <taxon>Pezizomycotina</taxon>
        <taxon>Sordariomycetes</taxon>
        <taxon>Hypocreomycetidae</taxon>
        <taxon>Glomerellales</taxon>
        <taxon>Plectosphaerellaceae</taxon>
        <taxon>Plectosphaerella</taxon>
    </lineage>
</organism>
<evidence type="ECO:0000313" key="4">
    <source>
        <dbReference type="Proteomes" id="UP000813385"/>
    </source>
</evidence>
<evidence type="ECO:0000313" key="3">
    <source>
        <dbReference type="EMBL" id="KAH7353649.1"/>
    </source>
</evidence>
<evidence type="ECO:0000256" key="2">
    <source>
        <dbReference type="SAM" id="Phobius"/>
    </source>
</evidence>
<dbReference type="Proteomes" id="UP000813385">
    <property type="component" value="Unassembled WGS sequence"/>
</dbReference>
<keyword evidence="2" id="KW-0812">Transmembrane</keyword>
<evidence type="ECO:0000256" key="1">
    <source>
        <dbReference type="SAM" id="MobiDB-lite"/>
    </source>
</evidence>
<protein>
    <submittedName>
        <fullName evidence="3">Uncharacterized protein</fullName>
    </submittedName>
</protein>
<sequence>MPWSGSGWAILPFDNLSEAWEHVRIPVLLCTVTLLVLLRVYLHYTGDTPELHAFPKRFADEVPSSKPRETPIPDADPTEKTEKEISTRAAKGGVVKRHTPRPKKAT</sequence>
<feature type="transmembrane region" description="Helical" evidence="2">
    <location>
        <begin position="23"/>
        <end position="42"/>
    </location>
</feature>
<proteinExistence type="predicted"/>
<keyword evidence="4" id="KW-1185">Reference proteome</keyword>
<name>A0A8K0TC44_9PEZI</name>
<dbReference type="EMBL" id="JAGPXD010000005">
    <property type="protein sequence ID" value="KAH7353649.1"/>
    <property type="molecule type" value="Genomic_DNA"/>
</dbReference>
<dbReference type="AlphaFoldDB" id="A0A8K0TC44"/>
<keyword evidence="2" id="KW-0472">Membrane</keyword>
<accession>A0A8K0TC44</accession>